<evidence type="ECO:0000313" key="2">
    <source>
        <dbReference type="Proteomes" id="UP000256601"/>
    </source>
</evidence>
<dbReference type="Proteomes" id="UP000256601">
    <property type="component" value="Unassembled WGS sequence"/>
</dbReference>
<sequence length="61" mass="7009">MEMIQGEIQDRVMELQRLQESRVNKHSSKVKVKKGHLVVPHRKTYCNKGEDSKTCISDPTG</sequence>
<gene>
    <name evidence="1" type="ORF">B0I71DRAFT_85656</name>
</gene>
<organism evidence="1 2">
    <name type="scientific">Yarrowia lipolytica</name>
    <name type="common">Candida lipolytica</name>
    <dbReference type="NCBI Taxonomy" id="4952"/>
    <lineage>
        <taxon>Eukaryota</taxon>
        <taxon>Fungi</taxon>
        <taxon>Dikarya</taxon>
        <taxon>Ascomycota</taxon>
        <taxon>Saccharomycotina</taxon>
        <taxon>Dipodascomycetes</taxon>
        <taxon>Dipodascales</taxon>
        <taxon>Dipodascales incertae sedis</taxon>
        <taxon>Yarrowia</taxon>
    </lineage>
</organism>
<accession>A0A371C2L0</accession>
<proteinExistence type="predicted"/>
<protein>
    <submittedName>
        <fullName evidence="1">Uncharacterized protein</fullName>
    </submittedName>
</protein>
<reference evidence="1 2" key="1">
    <citation type="submission" date="2018-07" db="EMBL/GenBank/DDBJ databases">
        <title>Draft Genome Assemblies for Five Robust Yarrowia lipolytica Strains Exhibiting High Lipid Production and Pentose Sugar Utilization and Sugar Alcohol Secretion from Undetoxified Lignocellulosic Biomass Hydrolysates.</title>
        <authorList>
            <consortium name="DOE Joint Genome Institute"/>
            <person name="Walker C."/>
            <person name="Ryu S."/>
            <person name="Na H."/>
            <person name="Zane M."/>
            <person name="LaButti K."/>
            <person name="Lipzen A."/>
            <person name="Haridas S."/>
            <person name="Barry K."/>
            <person name="Grigoriev I.V."/>
            <person name="Quarterman J."/>
            <person name="Slininger P."/>
            <person name="Dien B."/>
            <person name="Trinh C.T."/>
        </authorList>
    </citation>
    <scope>NUCLEOTIDE SEQUENCE [LARGE SCALE GENOMIC DNA]</scope>
    <source>
        <strain evidence="1 2">YB392</strain>
    </source>
</reference>
<dbReference type="EMBL" id="KZ859029">
    <property type="protein sequence ID" value="RDW24557.1"/>
    <property type="molecule type" value="Genomic_DNA"/>
</dbReference>
<name>A0A371C2L0_YARLL</name>
<dbReference type="AlphaFoldDB" id="A0A371C2L0"/>
<evidence type="ECO:0000313" key="1">
    <source>
        <dbReference type="EMBL" id="RDW24557.1"/>
    </source>
</evidence>